<organism evidence="2 3">
    <name type="scientific">Faecalibacterium prausnitzii</name>
    <dbReference type="NCBI Taxonomy" id="853"/>
    <lineage>
        <taxon>Bacteria</taxon>
        <taxon>Bacillati</taxon>
        <taxon>Bacillota</taxon>
        <taxon>Clostridia</taxon>
        <taxon>Eubacteriales</taxon>
        <taxon>Oscillospiraceae</taxon>
        <taxon>Faecalibacterium</taxon>
    </lineage>
</organism>
<accession>A0A3E2UC03</accession>
<dbReference type="EMBL" id="QVER01000001">
    <property type="protein sequence ID" value="RGB93739.1"/>
    <property type="molecule type" value="Genomic_DNA"/>
</dbReference>
<gene>
    <name evidence="2" type="ORF">DWZ46_00645</name>
</gene>
<protein>
    <submittedName>
        <fullName evidence="2">Uncharacterized protein</fullName>
    </submittedName>
</protein>
<comment type="caution">
    <text evidence="2">The sequence shown here is derived from an EMBL/GenBank/DDBJ whole genome shotgun (WGS) entry which is preliminary data.</text>
</comment>
<proteinExistence type="predicted"/>
<evidence type="ECO:0000313" key="3">
    <source>
        <dbReference type="Proteomes" id="UP000260991"/>
    </source>
</evidence>
<name>A0A3E2UC03_9FIRM</name>
<feature type="compositionally biased region" description="Basic residues" evidence="1">
    <location>
        <begin position="26"/>
        <end position="42"/>
    </location>
</feature>
<reference evidence="2 3" key="1">
    <citation type="submission" date="2018-08" db="EMBL/GenBank/DDBJ databases">
        <title>A genome reference for cultivated species of the human gut microbiota.</title>
        <authorList>
            <person name="Zou Y."/>
            <person name="Xue W."/>
            <person name="Luo G."/>
        </authorList>
    </citation>
    <scope>NUCLEOTIDE SEQUENCE [LARGE SCALE GENOMIC DNA]</scope>
    <source>
        <strain evidence="2 3">AF32-8AC</strain>
    </source>
</reference>
<feature type="region of interest" description="Disordered" evidence="1">
    <location>
        <begin position="1"/>
        <end position="63"/>
    </location>
</feature>
<dbReference type="Proteomes" id="UP000260991">
    <property type="component" value="Unassembled WGS sequence"/>
</dbReference>
<evidence type="ECO:0000256" key="1">
    <source>
        <dbReference type="SAM" id="MobiDB-lite"/>
    </source>
</evidence>
<evidence type="ECO:0000313" key="2">
    <source>
        <dbReference type="EMBL" id="RGB93739.1"/>
    </source>
</evidence>
<sequence>MALRLRAMPQSTRRSARSLAGQSRRTPPRRLRPRPRSPRWQKKSIPIPRPLRRRPPSRRWSLS</sequence>
<dbReference type="AlphaFoldDB" id="A0A3E2UC03"/>